<organism evidence="8 9">
    <name type="scientific">Polyangium fumosum</name>
    <dbReference type="NCBI Taxonomy" id="889272"/>
    <lineage>
        <taxon>Bacteria</taxon>
        <taxon>Pseudomonadati</taxon>
        <taxon>Myxococcota</taxon>
        <taxon>Polyangia</taxon>
        <taxon>Polyangiales</taxon>
        <taxon>Polyangiaceae</taxon>
        <taxon>Polyangium</taxon>
    </lineage>
</organism>
<dbReference type="SMART" id="SM00320">
    <property type="entry name" value="WD40"/>
    <property type="match status" value="15"/>
</dbReference>
<dbReference type="InterPro" id="IPR019775">
    <property type="entry name" value="WD40_repeat_CS"/>
</dbReference>
<name>A0A4U1JDG3_9BACT</name>
<evidence type="ECO:0000256" key="4">
    <source>
        <dbReference type="SAM" id="Coils"/>
    </source>
</evidence>
<feature type="repeat" description="WD" evidence="3">
    <location>
        <begin position="1095"/>
        <end position="1126"/>
    </location>
</feature>
<feature type="repeat" description="WD" evidence="3">
    <location>
        <begin position="807"/>
        <end position="848"/>
    </location>
</feature>
<dbReference type="Pfam" id="PF00400">
    <property type="entry name" value="WD40"/>
    <property type="match status" value="14"/>
</dbReference>
<dbReference type="InterPro" id="IPR001680">
    <property type="entry name" value="WD40_rpt"/>
</dbReference>
<dbReference type="Gene3D" id="1.10.510.10">
    <property type="entry name" value="Transferase(Phosphotransferase) domain 1"/>
    <property type="match status" value="1"/>
</dbReference>
<dbReference type="PROSITE" id="PS50082">
    <property type="entry name" value="WD_REPEATS_2"/>
    <property type="match status" value="15"/>
</dbReference>
<proteinExistence type="predicted"/>
<evidence type="ECO:0000256" key="2">
    <source>
        <dbReference type="ARBA" id="ARBA00022737"/>
    </source>
</evidence>
<feature type="repeat" description="WD" evidence="3">
    <location>
        <begin position="848"/>
        <end position="878"/>
    </location>
</feature>
<dbReference type="SMART" id="SM00220">
    <property type="entry name" value="S_TKc"/>
    <property type="match status" value="1"/>
</dbReference>
<accession>A0A4U1JDG3</accession>
<dbReference type="PANTHER" id="PTHR19879:SF9">
    <property type="entry name" value="TRANSCRIPTION INITIATION FACTOR TFIID SUBUNIT 5"/>
    <property type="match status" value="1"/>
</dbReference>
<dbReference type="Proteomes" id="UP000309215">
    <property type="component" value="Unassembled WGS sequence"/>
</dbReference>
<dbReference type="PROSITE" id="PS50011">
    <property type="entry name" value="PROTEIN_KINASE_DOM"/>
    <property type="match status" value="1"/>
</dbReference>
<dbReference type="PROSITE" id="PS00678">
    <property type="entry name" value="WD_REPEATS_1"/>
    <property type="match status" value="7"/>
</dbReference>
<dbReference type="Gene3D" id="3.30.200.20">
    <property type="entry name" value="Phosphorylase Kinase, domain 1"/>
    <property type="match status" value="1"/>
</dbReference>
<keyword evidence="6" id="KW-0812">Transmembrane</keyword>
<comment type="caution">
    <text evidence="8">The sequence shown here is derived from an EMBL/GenBank/DDBJ whole genome shotgun (WGS) entry which is preliminary data.</text>
</comment>
<dbReference type="PROSITE" id="PS00108">
    <property type="entry name" value="PROTEIN_KINASE_ST"/>
    <property type="match status" value="1"/>
</dbReference>
<dbReference type="PRINTS" id="PR00320">
    <property type="entry name" value="GPROTEINBRPT"/>
</dbReference>
<feature type="repeat" description="WD" evidence="3">
    <location>
        <begin position="723"/>
        <end position="764"/>
    </location>
</feature>
<dbReference type="SUPFAM" id="SSF50978">
    <property type="entry name" value="WD40 repeat-like"/>
    <property type="match status" value="1"/>
</dbReference>
<feature type="repeat" description="WD" evidence="3">
    <location>
        <begin position="558"/>
        <end position="599"/>
    </location>
</feature>
<feature type="repeat" description="WD" evidence="3">
    <location>
        <begin position="517"/>
        <end position="558"/>
    </location>
</feature>
<dbReference type="InterPro" id="IPR036322">
    <property type="entry name" value="WD40_repeat_dom_sf"/>
</dbReference>
<feature type="region of interest" description="Disordered" evidence="5">
    <location>
        <begin position="21"/>
        <end position="40"/>
    </location>
</feature>
<keyword evidence="2" id="KW-0677">Repeat</keyword>
<dbReference type="Gene3D" id="2.130.10.10">
    <property type="entry name" value="YVTN repeat-like/Quinoprotein amine dehydrogenase"/>
    <property type="match status" value="5"/>
</dbReference>
<dbReference type="PROSITE" id="PS50294">
    <property type="entry name" value="WD_REPEATS_REGION"/>
    <property type="match status" value="11"/>
</dbReference>
<evidence type="ECO:0000256" key="5">
    <source>
        <dbReference type="SAM" id="MobiDB-lite"/>
    </source>
</evidence>
<dbReference type="Pfam" id="PF00069">
    <property type="entry name" value="Pkinase"/>
    <property type="match status" value="1"/>
</dbReference>
<feature type="domain" description="Protein kinase" evidence="7">
    <location>
        <begin position="53"/>
        <end position="348"/>
    </location>
</feature>
<keyword evidence="4" id="KW-0175">Coiled coil</keyword>
<dbReference type="InterPro" id="IPR008271">
    <property type="entry name" value="Ser/Thr_kinase_AS"/>
</dbReference>
<reference evidence="8 9" key="1">
    <citation type="submission" date="2019-04" db="EMBL/GenBank/DDBJ databases">
        <authorList>
            <person name="Li Y."/>
            <person name="Wang J."/>
        </authorList>
    </citation>
    <scope>NUCLEOTIDE SEQUENCE [LARGE SCALE GENOMIC DNA]</scope>
    <source>
        <strain evidence="8 9">DSM 14668</strain>
    </source>
</reference>
<dbReference type="SUPFAM" id="SSF50998">
    <property type="entry name" value="Quinoprotein alcohol dehydrogenase-like"/>
    <property type="match status" value="1"/>
</dbReference>
<dbReference type="InterPro" id="IPR000719">
    <property type="entry name" value="Prot_kinase_dom"/>
</dbReference>
<dbReference type="InterPro" id="IPR011009">
    <property type="entry name" value="Kinase-like_dom_sf"/>
</dbReference>
<dbReference type="OrthoDB" id="9765809at2"/>
<evidence type="ECO:0000256" key="3">
    <source>
        <dbReference type="PROSITE-ProRule" id="PRU00221"/>
    </source>
</evidence>
<evidence type="ECO:0000259" key="7">
    <source>
        <dbReference type="PROSITE" id="PS50011"/>
    </source>
</evidence>
<dbReference type="GO" id="GO:0005524">
    <property type="term" value="F:ATP binding"/>
    <property type="evidence" value="ECO:0007669"/>
    <property type="project" value="InterPro"/>
</dbReference>
<feature type="coiled-coil region" evidence="4">
    <location>
        <begin position="382"/>
        <end position="423"/>
    </location>
</feature>
<feature type="repeat" description="WD" evidence="3">
    <location>
        <begin position="889"/>
        <end position="930"/>
    </location>
</feature>
<protein>
    <recommendedName>
        <fullName evidence="7">Protein kinase domain-containing protein</fullName>
    </recommendedName>
</protein>
<feature type="repeat" description="WD" evidence="3">
    <location>
        <begin position="641"/>
        <end position="682"/>
    </location>
</feature>
<feature type="repeat" description="WD" evidence="3">
    <location>
        <begin position="476"/>
        <end position="517"/>
    </location>
</feature>
<dbReference type="InterPro" id="IPR015943">
    <property type="entry name" value="WD40/YVTN_repeat-like_dom_sf"/>
</dbReference>
<dbReference type="InterPro" id="IPR011047">
    <property type="entry name" value="Quinoprotein_ADH-like_sf"/>
</dbReference>
<dbReference type="AlphaFoldDB" id="A0A4U1JDG3"/>
<evidence type="ECO:0000256" key="1">
    <source>
        <dbReference type="ARBA" id="ARBA00022574"/>
    </source>
</evidence>
<feature type="repeat" description="WD" evidence="3">
    <location>
        <begin position="930"/>
        <end position="971"/>
    </location>
</feature>
<dbReference type="CDD" id="cd00200">
    <property type="entry name" value="WD40"/>
    <property type="match status" value="2"/>
</dbReference>
<dbReference type="InterPro" id="IPR020472">
    <property type="entry name" value="WD40_PAC1"/>
</dbReference>
<dbReference type="RefSeq" id="WP_136930492.1">
    <property type="nucleotide sequence ID" value="NZ_SSMQ01000018.1"/>
</dbReference>
<dbReference type="CDD" id="cd14014">
    <property type="entry name" value="STKc_PknB_like"/>
    <property type="match status" value="1"/>
</dbReference>
<gene>
    <name evidence="8" type="ORF">E8A74_19245</name>
</gene>
<feature type="repeat" description="WD" evidence="3">
    <location>
        <begin position="776"/>
        <end position="799"/>
    </location>
</feature>
<keyword evidence="9" id="KW-1185">Reference proteome</keyword>
<feature type="transmembrane region" description="Helical" evidence="6">
    <location>
        <begin position="364"/>
        <end position="386"/>
    </location>
</feature>
<keyword evidence="1 3" id="KW-0853">WD repeat</keyword>
<dbReference type="EMBL" id="SSMQ01000018">
    <property type="protein sequence ID" value="TKD06641.1"/>
    <property type="molecule type" value="Genomic_DNA"/>
</dbReference>
<evidence type="ECO:0000313" key="9">
    <source>
        <dbReference type="Proteomes" id="UP000309215"/>
    </source>
</evidence>
<dbReference type="PANTHER" id="PTHR19879">
    <property type="entry name" value="TRANSCRIPTION INITIATION FACTOR TFIID"/>
    <property type="match status" value="1"/>
</dbReference>
<sequence>MPASPPLDRPSIDELEISDAEIASFRDAPPPPPPAARPALTPASLPLVQRTAYAVSGVFAEGGIGRILKARDTRLDRTVAIKELLSTDAAEAERFVYEAIITARLQHPSIVPVHEAGRWPTGEPFYAMKLITGKPLGDAMNEAHTLEERLALLPHLLAVADAMAYAHSQRIVHRDLKPANVLVGRFGETVVIDWGLAKDLNDELAEPLSGKPRPLASEEKSVSRSAHLTSVGAIMGTPAYMPPEQAMAKPVDERADVYAIGALLYRALSGVAPYDVPGGDVIDVALKVLEAPPVPLAERQKGIPEDLLAIVEKAMARDASKRYPTAKELADDLRRFQMGQFVAAHTYSRGEIVRRFIKRRRTPLLVGLVGVVALSVVGILSLTRIIQERNRAQANEVEAQRQKAEAQAQRLEAQQKQSEATKRADELTISQARGLMERDPSQAIAWLKTLSPNSPRFPAARTLAADALARGIGKVFRGHGGGINAVAFAPDGNTVATASDDRTVWVWDLETGTHKVLAGHGDEVWTAAFSPDGKLLATGGKDKSVRIWDLASGTSRVLAGHEQWVTSIRFSANGQWLTSQGFGDGVFLWNVAAGTGKRVAENTGVELSRGAVFSGDGRTLVLVEKGKLVVWDVATDKSQSFSGQTSVCSSIAVSRDGMFVVTGGVDGSIRLWNTSKGALRTFPGHTKEVTALAFLPNGTAFVSGSKDRAVRYADLSNGATRLLGQYGGEIKTLALSPDGSRVAAVGQDRNVVLWDVGNGQRRTLGGFQDWLGLHGVTFSPDGKRLAAAGFDQTMRVWELGTQIDRVVGEHDGAATTAAFLPDGKRVVSAADDGTVRLFDLASGAPQIVDRHGSKVSDLRVFPNGTAIASSGEDGAVRIASLSGEPPKVLRGHAGRVARIAIAPDGKHLASGGADKKIRLWDVASGQAEVLFEHEKPVETLAFSPDGAVLATGSADKTVRIYRFATKEAKTLGTYERAVRAVAFSPDGKTLASGSADHTIGLWDLATGQGRVIDASGNGVTQIVFFPDGATFASLGSEPSVRLWETATGKPREILRGHGKTVVSISVSSDGKRIASASLDGSARIWDLESHEDRPLAGHAGGVASIAFSPDSRALVSTGQDRTVRLWGDDLPADETGLRTWLDAATKDVVHLDDRPASPEPTR</sequence>
<dbReference type="GO" id="GO:0004672">
    <property type="term" value="F:protein kinase activity"/>
    <property type="evidence" value="ECO:0007669"/>
    <property type="project" value="InterPro"/>
</dbReference>
<feature type="repeat" description="WD" evidence="3">
    <location>
        <begin position="971"/>
        <end position="1012"/>
    </location>
</feature>
<keyword evidence="6" id="KW-1133">Transmembrane helix</keyword>
<evidence type="ECO:0000256" key="6">
    <source>
        <dbReference type="SAM" id="Phobius"/>
    </source>
</evidence>
<feature type="repeat" description="WD" evidence="3">
    <location>
        <begin position="682"/>
        <end position="723"/>
    </location>
</feature>
<feature type="repeat" description="WD" evidence="3">
    <location>
        <begin position="1054"/>
        <end position="1089"/>
    </location>
</feature>
<evidence type="ECO:0000313" key="8">
    <source>
        <dbReference type="EMBL" id="TKD06641.1"/>
    </source>
</evidence>
<dbReference type="SUPFAM" id="SSF56112">
    <property type="entry name" value="Protein kinase-like (PK-like)"/>
    <property type="match status" value="1"/>
</dbReference>
<keyword evidence="6" id="KW-0472">Membrane</keyword>
<feature type="repeat" description="WD" evidence="3">
    <location>
        <begin position="1012"/>
        <end position="1053"/>
    </location>
</feature>